<feature type="domain" description="Calcineurin-like phosphoesterase" evidence="1">
    <location>
        <begin position="46"/>
        <end position="200"/>
    </location>
</feature>
<dbReference type="EMBL" id="JBHSOZ010000010">
    <property type="protein sequence ID" value="MFC5714186.1"/>
    <property type="molecule type" value="Genomic_DNA"/>
</dbReference>
<dbReference type="InterPro" id="IPR004843">
    <property type="entry name" value="Calcineurin-like_PHP"/>
</dbReference>
<keyword evidence="3" id="KW-1185">Reference proteome</keyword>
<evidence type="ECO:0000313" key="3">
    <source>
        <dbReference type="Proteomes" id="UP001596142"/>
    </source>
</evidence>
<organism evidence="2 3">
    <name type="scientific">Thalassorhabdus alkalitolerans</name>
    <dbReference type="NCBI Taxonomy" id="2282697"/>
    <lineage>
        <taxon>Bacteria</taxon>
        <taxon>Bacillati</taxon>
        <taxon>Bacillota</taxon>
        <taxon>Bacilli</taxon>
        <taxon>Bacillales</taxon>
        <taxon>Bacillaceae</taxon>
        <taxon>Thalassorhabdus</taxon>
    </lineage>
</organism>
<evidence type="ECO:0000313" key="2">
    <source>
        <dbReference type="EMBL" id="MFC5714186.1"/>
    </source>
</evidence>
<dbReference type="PANTHER" id="PTHR31302:SF32">
    <property type="entry name" value="PHOSPHOESTERASE"/>
    <property type="match status" value="1"/>
</dbReference>
<gene>
    <name evidence="2" type="ORF">ACFPU1_15660</name>
</gene>
<evidence type="ECO:0000259" key="1">
    <source>
        <dbReference type="Pfam" id="PF00149"/>
    </source>
</evidence>
<dbReference type="Pfam" id="PF00149">
    <property type="entry name" value="Metallophos"/>
    <property type="match status" value="1"/>
</dbReference>
<dbReference type="Proteomes" id="UP001596142">
    <property type="component" value="Unassembled WGS sequence"/>
</dbReference>
<dbReference type="PANTHER" id="PTHR31302">
    <property type="entry name" value="TRANSMEMBRANE PROTEIN WITH METALLOPHOSPHOESTERASE DOMAIN-RELATED"/>
    <property type="match status" value="1"/>
</dbReference>
<dbReference type="SUPFAM" id="SSF56300">
    <property type="entry name" value="Metallo-dependent phosphatases"/>
    <property type="match status" value="1"/>
</dbReference>
<proteinExistence type="predicted"/>
<dbReference type="RefSeq" id="WP_385942784.1">
    <property type="nucleotide sequence ID" value="NZ_JBHSOZ010000010.1"/>
</dbReference>
<name>A0ABW0YQX9_9BACI</name>
<protein>
    <submittedName>
        <fullName evidence="2">Metallophosphoesterase</fullName>
    </submittedName>
</protein>
<comment type="caution">
    <text evidence="2">The sequence shown here is derived from an EMBL/GenBank/DDBJ whole genome shotgun (WGS) entry which is preliminary data.</text>
</comment>
<sequence length="255" mass="28421">MKSFMGFIFTVCASLFGYMLIEARRNRVSEHTFSFSNLPSSFHGVRIFFISDLHFRSIHSSILREVKGKADYVFVGGDIMEKAVPFSRVEENLKKLSSIAPVYFVWGNNDYEKDPQRLEETLREHGVTVLANDTAVLQKNGESLFLIGVDELNHGRDDLEKAGAYSGDGFKVLLAHDPAIIHKLKKSHNITLVFSGHTHGGQIRLFGKGIREKGGVKQRNGVTLLLSNGYGTTTIPMRLGAPAETHLLTLVKDDE</sequence>
<reference evidence="3" key="1">
    <citation type="journal article" date="2019" name="Int. J. Syst. Evol. Microbiol.">
        <title>The Global Catalogue of Microorganisms (GCM) 10K type strain sequencing project: providing services to taxonomists for standard genome sequencing and annotation.</title>
        <authorList>
            <consortium name="The Broad Institute Genomics Platform"/>
            <consortium name="The Broad Institute Genome Sequencing Center for Infectious Disease"/>
            <person name="Wu L."/>
            <person name="Ma J."/>
        </authorList>
    </citation>
    <scope>NUCLEOTIDE SEQUENCE [LARGE SCALE GENOMIC DNA]</scope>
    <source>
        <strain evidence="3">CECT 7184</strain>
    </source>
</reference>
<dbReference type="Gene3D" id="3.60.21.10">
    <property type="match status" value="1"/>
</dbReference>
<accession>A0ABW0YQX9</accession>
<dbReference type="InterPro" id="IPR051158">
    <property type="entry name" value="Metallophosphoesterase_sf"/>
</dbReference>
<dbReference type="InterPro" id="IPR029052">
    <property type="entry name" value="Metallo-depent_PP-like"/>
</dbReference>